<comment type="caution">
    <text evidence="11">The sequence shown here is derived from an EMBL/GenBank/DDBJ whole genome shotgun (WGS) entry which is preliminary data.</text>
</comment>
<keyword evidence="9" id="KW-0448">Lipopolysaccharide biosynthesis</keyword>
<dbReference type="InterPro" id="IPR039901">
    <property type="entry name" value="Kdotransferase"/>
</dbReference>
<evidence type="ECO:0000256" key="1">
    <source>
        <dbReference type="ARBA" id="ARBA00004713"/>
    </source>
</evidence>
<feature type="active site" description="Proton acceptor" evidence="7">
    <location>
        <position position="73"/>
    </location>
</feature>
<proteinExistence type="inferred from homology"/>
<comment type="subcellular location">
    <subcellularLocation>
        <location evidence="9">Cell membrane</location>
    </subcellularLocation>
</comment>
<keyword evidence="9" id="KW-1133">Transmembrane helix</keyword>
<dbReference type="Pfam" id="PF04413">
    <property type="entry name" value="Glycos_transf_N"/>
    <property type="match status" value="1"/>
</dbReference>
<protein>
    <recommendedName>
        <fullName evidence="3 9">3-deoxy-D-manno-octulosonic acid transferase</fullName>
        <shortName evidence="9">Kdo transferase</shortName>
        <ecNumber evidence="2 9">2.4.99.12</ecNumber>
    </recommendedName>
    <alternativeName>
        <fullName evidence="5 9">Lipid IV(A) 3-deoxy-D-manno-octulosonic acid transferase</fullName>
    </alternativeName>
</protein>
<evidence type="ECO:0000256" key="3">
    <source>
        <dbReference type="ARBA" id="ARBA00019077"/>
    </source>
</evidence>
<feature type="site" description="Transition state stabilizer" evidence="8">
    <location>
        <position position="221"/>
    </location>
</feature>
<evidence type="ECO:0000313" key="12">
    <source>
        <dbReference type="Proteomes" id="UP000239907"/>
    </source>
</evidence>
<keyword evidence="9" id="KW-1003">Cell membrane</keyword>
<feature type="transmembrane region" description="Helical" evidence="9">
    <location>
        <begin position="12"/>
        <end position="33"/>
    </location>
</feature>
<evidence type="ECO:0000256" key="9">
    <source>
        <dbReference type="RuleBase" id="RU365103"/>
    </source>
</evidence>
<comment type="similarity">
    <text evidence="9">Belongs to the glycosyltransferase group 1 family.</text>
</comment>
<evidence type="ECO:0000313" key="11">
    <source>
        <dbReference type="EMBL" id="PQJ27859.1"/>
    </source>
</evidence>
<comment type="catalytic activity">
    <reaction evidence="6 9">
        <text>lipid IVA (E. coli) + CMP-3-deoxy-beta-D-manno-octulosonate = alpha-Kdo-(2-&gt;6)-lipid IVA (E. coli) + CMP + H(+)</text>
        <dbReference type="Rhea" id="RHEA:28066"/>
        <dbReference type="ChEBI" id="CHEBI:15378"/>
        <dbReference type="ChEBI" id="CHEBI:58603"/>
        <dbReference type="ChEBI" id="CHEBI:60364"/>
        <dbReference type="ChEBI" id="CHEBI:60377"/>
        <dbReference type="ChEBI" id="CHEBI:85987"/>
        <dbReference type="EC" id="2.4.99.12"/>
    </reaction>
</comment>
<dbReference type="GO" id="GO:0043842">
    <property type="term" value="F:Kdo transferase activity"/>
    <property type="evidence" value="ECO:0007669"/>
    <property type="project" value="UniProtKB-EC"/>
</dbReference>
<comment type="function">
    <text evidence="9">Involved in lipopolysaccharide (LPS) biosynthesis. Catalyzes the transfer of 3-deoxy-D-manno-octulosonate (Kdo) residue(s) from CMP-Kdo to lipid IV(A), the tetraacyldisaccharide-1,4'-bisphosphate precursor of lipid A.</text>
</comment>
<dbReference type="Proteomes" id="UP000239907">
    <property type="component" value="Unassembled WGS sequence"/>
</dbReference>
<dbReference type="GO" id="GO:0009244">
    <property type="term" value="P:lipopolysaccharide core region biosynthetic process"/>
    <property type="evidence" value="ECO:0007669"/>
    <property type="project" value="UniProtKB-UniRule"/>
</dbReference>
<dbReference type="RefSeq" id="WP_105042352.1">
    <property type="nucleotide sequence ID" value="NZ_MQWA01000001.1"/>
</dbReference>
<dbReference type="OrthoDB" id="9789797at2"/>
<dbReference type="EMBL" id="MQWA01000001">
    <property type="protein sequence ID" value="PQJ27859.1"/>
    <property type="molecule type" value="Genomic_DNA"/>
</dbReference>
<evidence type="ECO:0000256" key="7">
    <source>
        <dbReference type="PIRSR" id="PIRSR639901-1"/>
    </source>
</evidence>
<gene>
    <name evidence="11" type="ORF">BSZ32_04655</name>
</gene>
<feature type="site" description="Transition state stabilizer" evidence="8">
    <location>
        <position position="143"/>
    </location>
</feature>
<dbReference type="SUPFAM" id="SSF53756">
    <property type="entry name" value="UDP-Glycosyltransferase/glycogen phosphorylase"/>
    <property type="match status" value="1"/>
</dbReference>
<keyword evidence="9" id="KW-0472">Membrane</keyword>
<sequence>MARGQGNGIFWIRLVYNLLLPLVLLIGVGPWVIKMLKRGGFGSGLLERVGLYRDELDFEPSGVVYIHAVSVGEVLIALKLIAAWLENFPQDKIVLAPTTATGHAVAVKQAPISVRVVYSPIDLPIVVGRMLKRFEPKQIVLIESEVWPNLLAMADKRGIPITVGNARLSARSERRYLKLKSLVQPVFGLFSKVGVPELADKQRWQNIGVPANSLEVTGSIKFDQAGASAPQQRDGFKAMLDSFGEDRKIVMALSTHAGEEALIAETMIDVDALCVIVPRHAERRDEIRDDLQKLGYEVVLRSQFKQASEPTRACFVIDNTGEMRDWTAHADVAIVGKSFLGKGGQNPTEAIAAGLPVITGPNMSNFEPLVTTLCEVKGIKKLTDASELKAAIVDSLDKNFENPDQLDAAKQVLDLHQGATQRTVEFLRVIS</sequence>
<evidence type="ECO:0000259" key="10">
    <source>
        <dbReference type="Pfam" id="PF04413"/>
    </source>
</evidence>
<dbReference type="UniPathway" id="UPA00958"/>
<dbReference type="Gene3D" id="3.40.50.2000">
    <property type="entry name" value="Glycogen Phosphorylase B"/>
    <property type="match status" value="1"/>
</dbReference>
<comment type="pathway">
    <text evidence="1 9">Bacterial outer membrane biogenesis; LPS core biosynthesis.</text>
</comment>
<dbReference type="InterPro" id="IPR007507">
    <property type="entry name" value="Glycos_transf_N"/>
</dbReference>
<evidence type="ECO:0000256" key="4">
    <source>
        <dbReference type="ARBA" id="ARBA00022679"/>
    </source>
</evidence>
<evidence type="ECO:0000256" key="5">
    <source>
        <dbReference type="ARBA" id="ARBA00031445"/>
    </source>
</evidence>
<dbReference type="InterPro" id="IPR038107">
    <property type="entry name" value="Glycos_transf_N_sf"/>
</dbReference>
<dbReference type="EC" id="2.4.99.12" evidence="2 9"/>
<accession>A0A2S7TYN4</accession>
<evidence type="ECO:0000256" key="2">
    <source>
        <dbReference type="ARBA" id="ARBA00012621"/>
    </source>
</evidence>
<dbReference type="PANTHER" id="PTHR42755">
    <property type="entry name" value="3-DEOXY-MANNO-OCTULOSONATE CYTIDYLYLTRANSFERASE"/>
    <property type="match status" value="1"/>
</dbReference>
<evidence type="ECO:0000256" key="8">
    <source>
        <dbReference type="PIRSR" id="PIRSR639901-2"/>
    </source>
</evidence>
<dbReference type="GO" id="GO:0009245">
    <property type="term" value="P:lipid A biosynthetic process"/>
    <property type="evidence" value="ECO:0007669"/>
    <property type="project" value="TreeGrafter"/>
</dbReference>
<reference evidence="11 12" key="1">
    <citation type="submission" date="2016-12" db="EMBL/GenBank/DDBJ databases">
        <title>Study of bacterial adaptation to deep sea.</title>
        <authorList>
            <person name="Song J."/>
            <person name="Yoshizawa S."/>
            <person name="Kogure K."/>
        </authorList>
    </citation>
    <scope>NUCLEOTIDE SEQUENCE [LARGE SCALE GENOMIC DNA]</scope>
    <source>
        <strain evidence="11 12">SAORIC-165</strain>
    </source>
</reference>
<dbReference type="AlphaFoldDB" id="A0A2S7TYN4"/>
<keyword evidence="9" id="KW-0812">Transmembrane</keyword>
<keyword evidence="4 9" id="KW-0808">Transferase</keyword>
<feature type="domain" description="3-deoxy-D-manno-octulosonic-acid transferase N-terminal" evidence="10">
    <location>
        <begin position="45"/>
        <end position="224"/>
    </location>
</feature>
<dbReference type="GO" id="GO:0005886">
    <property type="term" value="C:plasma membrane"/>
    <property type="evidence" value="ECO:0007669"/>
    <property type="project" value="UniProtKB-SubCell"/>
</dbReference>
<keyword evidence="12" id="KW-1185">Reference proteome</keyword>
<dbReference type="Gene3D" id="3.40.50.11720">
    <property type="entry name" value="3-Deoxy-D-manno-octulosonic-acid transferase, N-terminal domain"/>
    <property type="match status" value="1"/>
</dbReference>
<name>A0A2S7TYN4_9BACT</name>
<organism evidence="11 12">
    <name type="scientific">Rubritalea profundi</name>
    <dbReference type="NCBI Taxonomy" id="1658618"/>
    <lineage>
        <taxon>Bacteria</taxon>
        <taxon>Pseudomonadati</taxon>
        <taxon>Verrucomicrobiota</taxon>
        <taxon>Verrucomicrobiia</taxon>
        <taxon>Verrucomicrobiales</taxon>
        <taxon>Rubritaleaceae</taxon>
        <taxon>Rubritalea</taxon>
    </lineage>
</organism>
<dbReference type="PANTHER" id="PTHR42755:SF1">
    <property type="entry name" value="3-DEOXY-D-MANNO-OCTULOSONIC ACID TRANSFERASE, MITOCHONDRIAL-RELATED"/>
    <property type="match status" value="1"/>
</dbReference>
<evidence type="ECO:0000256" key="6">
    <source>
        <dbReference type="ARBA" id="ARBA00049183"/>
    </source>
</evidence>